<protein>
    <submittedName>
        <fullName evidence="1">Uncharacterized protein</fullName>
    </submittedName>
</protein>
<dbReference type="Proteomes" id="UP000684084">
    <property type="component" value="Unassembled WGS sequence"/>
</dbReference>
<dbReference type="OrthoDB" id="2304115at2759"/>
<sequence length="112" mass="13587">MQVDTDWFRRYIKTSIKQALVFNSCHRNQTEIPCIFRKALFCAPLIFFHYNYLIKFPRQSQQLAHILNSREFLESQHFQPDEKFQHVPRIPEKCQNPIHIYKEICSKFSLLL</sequence>
<proteinExistence type="predicted"/>
<evidence type="ECO:0000313" key="2">
    <source>
        <dbReference type="Proteomes" id="UP000684084"/>
    </source>
</evidence>
<comment type="caution">
    <text evidence="1">The sequence shown here is derived from an EMBL/GenBank/DDBJ whole genome shotgun (WGS) entry which is preliminary data.</text>
</comment>
<accession>A0A915Z3M7</accession>
<reference evidence="1" key="1">
    <citation type="submission" date="2020-05" db="EMBL/GenBank/DDBJ databases">
        <authorList>
            <person name="Rincon C."/>
            <person name="Sanders R I."/>
            <person name="Robbins C."/>
            <person name="Chaturvedi A."/>
        </authorList>
    </citation>
    <scope>NUCLEOTIDE SEQUENCE</scope>
    <source>
        <strain evidence="1">CHB12</strain>
    </source>
</reference>
<organism evidence="1 2">
    <name type="scientific">Rhizophagus irregularis</name>
    <dbReference type="NCBI Taxonomy" id="588596"/>
    <lineage>
        <taxon>Eukaryota</taxon>
        <taxon>Fungi</taxon>
        <taxon>Fungi incertae sedis</taxon>
        <taxon>Mucoromycota</taxon>
        <taxon>Glomeromycotina</taxon>
        <taxon>Glomeromycetes</taxon>
        <taxon>Glomerales</taxon>
        <taxon>Glomeraceae</taxon>
        <taxon>Rhizophagus</taxon>
    </lineage>
</organism>
<evidence type="ECO:0000313" key="1">
    <source>
        <dbReference type="EMBL" id="CAB5361288.1"/>
    </source>
</evidence>
<dbReference type="AlphaFoldDB" id="A0A915Z3M7"/>
<name>A0A915Z3M7_9GLOM</name>
<dbReference type="VEuPathDB" id="FungiDB:RhiirFUN_019071"/>
<dbReference type="EMBL" id="CAGKOT010000016">
    <property type="protein sequence ID" value="CAB5361288.1"/>
    <property type="molecule type" value="Genomic_DNA"/>
</dbReference>
<gene>
    <name evidence="1" type="ORF">CHRIB12_LOCUS8588</name>
</gene>